<comment type="similarity">
    <text evidence="3 4">Belongs to the ANP32 family.</text>
</comment>
<dbReference type="InterPro" id="IPR032675">
    <property type="entry name" value="LRR_dom_sf"/>
</dbReference>
<reference evidence="6" key="2">
    <citation type="submission" date="2025-09" db="UniProtKB">
        <authorList>
            <consortium name="Ensembl"/>
        </authorList>
    </citation>
    <scope>IDENTIFICATION</scope>
</reference>
<dbReference type="InterPro" id="IPR001611">
    <property type="entry name" value="Leu-rich_rpt"/>
</dbReference>
<evidence type="ECO:0000313" key="6">
    <source>
        <dbReference type="Ensembl" id="ENSPKIP00000039106.1"/>
    </source>
</evidence>
<comment type="subcellular location">
    <subcellularLocation>
        <location evidence="4">Nucleus</location>
    </subcellularLocation>
</comment>
<dbReference type="GeneID" id="111847384"/>
<dbReference type="FunFam" id="3.80.10.10:FF:000131">
    <property type="entry name" value="acidic leucine-rich nuclear phosphoprotein 32-related protein-like"/>
    <property type="match status" value="1"/>
</dbReference>
<evidence type="ECO:0000256" key="1">
    <source>
        <dbReference type="ARBA" id="ARBA00022614"/>
    </source>
</evidence>
<dbReference type="STRING" id="1676925.ENSPKIP00000039106"/>
<feature type="compositionally biased region" description="Acidic residues" evidence="5">
    <location>
        <begin position="273"/>
        <end position="286"/>
    </location>
</feature>
<dbReference type="AlphaFoldDB" id="A0A3B3T9X8"/>
<comment type="function">
    <text evidence="4">Multifunctional protein that is involved in the regulation of many processes.</text>
</comment>
<accession>A0A3B3T9X8</accession>
<dbReference type="Gene3D" id="3.80.10.10">
    <property type="entry name" value="Ribonuclease Inhibitor"/>
    <property type="match status" value="1"/>
</dbReference>
<dbReference type="PANTHER" id="PTHR11375">
    <property type="entry name" value="ACIDIC LEUCINE-RICH NUCLEAR PHOSPHOPROTEIN 32"/>
    <property type="match status" value="1"/>
</dbReference>
<dbReference type="SUPFAM" id="SSF52058">
    <property type="entry name" value="L domain-like"/>
    <property type="match status" value="1"/>
</dbReference>
<organism evidence="6 7">
    <name type="scientific">Paramormyrops kingsleyae</name>
    <dbReference type="NCBI Taxonomy" id="1676925"/>
    <lineage>
        <taxon>Eukaryota</taxon>
        <taxon>Metazoa</taxon>
        <taxon>Chordata</taxon>
        <taxon>Craniata</taxon>
        <taxon>Vertebrata</taxon>
        <taxon>Euteleostomi</taxon>
        <taxon>Actinopterygii</taxon>
        <taxon>Neopterygii</taxon>
        <taxon>Teleostei</taxon>
        <taxon>Osteoglossocephala</taxon>
        <taxon>Osteoglossomorpha</taxon>
        <taxon>Osteoglossiformes</taxon>
        <taxon>Mormyridae</taxon>
        <taxon>Paramormyrops</taxon>
    </lineage>
</organism>
<evidence type="ECO:0000313" key="7">
    <source>
        <dbReference type="Proteomes" id="UP000261540"/>
    </source>
</evidence>
<reference evidence="6" key="1">
    <citation type="submission" date="2025-08" db="UniProtKB">
        <authorList>
            <consortium name="Ensembl"/>
        </authorList>
    </citation>
    <scope>IDENTIFICATION</scope>
</reference>
<dbReference type="InterPro" id="IPR045081">
    <property type="entry name" value="AN32"/>
</dbReference>
<dbReference type="Ensembl" id="ENSPKIT00000020105.1">
    <property type="protein sequence ID" value="ENSPKIP00000039106.1"/>
    <property type="gene ID" value="ENSPKIG00000016602.1"/>
</dbReference>
<dbReference type="OrthoDB" id="2160613at2759"/>
<evidence type="ECO:0000256" key="3">
    <source>
        <dbReference type="ARBA" id="ARBA00025777"/>
    </source>
</evidence>
<keyword evidence="1 4" id="KW-0433">Leucine-rich repeat</keyword>
<sequence length="286" mass="31497">MDMEKKIKQELRNRKPSEVVELILDNCRCPKGKIVGLTDEFLNLELLSMADVGLASLDGLPKLPKLRKLELPSNCISRLDALAEKTPALVQLNLRDNKIKDVSTLKPLKKLTMLRSVELLDCEVSALLEYRELVLAFLSQVTYLDGYDTNDKAALSSGSELSADEDGSSDQPENEEDGTEEDDDVESEDGNTEEEGDALDDESDALDDDDIDDDIDDGDDVGDDGDDVGDDDDDVGDDFDAGDDVDDADDLDDDYDDVKEMSPAKKRRKCHDDDSDDSDDSDGDDD</sequence>
<dbReference type="Pfam" id="PF14580">
    <property type="entry name" value="LRR_9"/>
    <property type="match status" value="1"/>
</dbReference>
<feature type="region of interest" description="Disordered" evidence="5">
    <location>
        <begin position="154"/>
        <end position="286"/>
    </location>
</feature>
<dbReference type="RefSeq" id="XP_023674272.1">
    <property type="nucleotide sequence ID" value="XM_023818504.2"/>
</dbReference>
<keyword evidence="2" id="KW-0677">Repeat</keyword>
<feature type="compositionally biased region" description="Acidic residues" evidence="5">
    <location>
        <begin position="162"/>
        <end position="257"/>
    </location>
</feature>
<evidence type="ECO:0000256" key="5">
    <source>
        <dbReference type="SAM" id="MobiDB-lite"/>
    </source>
</evidence>
<protein>
    <recommendedName>
        <fullName evidence="4">Acidic leucine-rich nuclear phosphoprotein 32 family member</fullName>
    </recommendedName>
</protein>
<name>A0A3B3T9X8_9TELE</name>
<dbReference type="GeneTree" id="ENSGT00950000182907"/>
<dbReference type="GO" id="GO:0042981">
    <property type="term" value="P:regulation of apoptotic process"/>
    <property type="evidence" value="ECO:0007669"/>
    <property type="project" value="TreeGrafter"/>
</dbReference>
<dbReference type="KEGG" id="pki:111847384"/>
<dbReference type="GO" id="GO:0005634">
    <property type="term" value="C:nucleus"/>
    <property type="evidence" value="ECO:0007669"/>
    <property type="project" value="UniProtKB-SubCell"/>
</dbReference>
<evidence type="ECO:0000256" key="4">
    <source>
        <dbReference type="RuleBase" id="RU369103"/>
    </source>
</evidence>
<dbReference type="PROSITE" id="PS51450">
    <property type="entry name" value="LRR"/>
    <property type="match status" value="2"/>
</dbReference>
<keyword evidence="7" id="KW-1185">Reference proteome</keyword>
<dbReference type="GO" id="GO:0042393">
    <property type="term" value="F:histone binding"/>
    <property type="evidence" value="ECO:0007669"/>
    <property type="project" value="TreeGrafter"/>
</dbReference>
<keyword evidence="4" id="KW-0539">Nucleus</keyword>
<proteinExistence type="inferred from homology"/>
<evidence type="ECO:0000256" key="2">
    <source>
        <dbReference type="ARBA" id="ARBA00022737"/>
    </source>
</evidence>
<dbReference type="Proteomes" id="UP000261540">
    <property type="component" value="Unplaced"/>
</dbReference>
<dbReference type="PANTHER" id="PTHR11375:SF1">
    <property type="entry name" value="ACIDIC LEUCINE-RICH NUCLEAR PHOSPHOPROTEIN 32 FAMILY MEMBER A"/>
    <property type="match status" value="1"/>
</dbReference>